<accession>A0A2S6ZUZ9</accession>
<comment type="caution">
    <text evidence="1">The sequence shown here is derived from an EMBL/GenBank/DDBJ whole genome shotgun (WGS) entry which is preliminary data.</text>
</comment>
<gene>
    <name evidence="1" type="ORF">XarbCFBP7409_15970</name>
</gene>
<evidence type="ECO:0000313" key="2">
    <source>
        <dbReference type="Proteomes" id="UP000238049"/>
    </source>
</evidence>
<evidence type="ECO:0000313" key="1">
    <source>
        <dbReference type="EMBL" id="PPT96430.1"/>
    </source>
</evidence>
<name>A0A2S6ZUZ9_9XANT</name>
<organism evidence="1 2">
    <name type="scientific">Xanthomonas arboricola pv. guizotiae</name>
    <dbReference type="NCBI Taxonomy" id="487867"/>
    <lineage>
        <taxon>Bacteria</taxon>
        <taxon>Pseudomonadati</taxon>
        <taxon>Pseudomonadota</taxon>
        <taxon>Gammaproteobacteria</taxon>
        <taxon>Lysobacterales</taxon>
        <taxon>Lysobacteraceae</taxon>
        <taxon>Xanthomonas</taxon>
    </lineage>
</organism>
<protein>
    <submittedName>
        <fullName evidence="1">Uncharacterized protein</fullName>
    </submittedName>
</protein>
<sequence length="88" mass="9609">MIERGRVWDRYTVDGDSALLWCRVGHTILSLLYSAMRPCVACAGKDQSGWSVGMVQAAYAVRCADDCMLGSGEAPRLDQRGLEIQLAS</sequence>
<dbReference type="EMBL" id="MDSL01000037">
    <property type="protein sequence ID" value="PPT96430.1"/>
    <property type="molecule type" value="Genomic_DNA"/>
</dbReference>
<proteinExistence type="predicted"/>
<dbReference type="AlphaFoldDB" id="A0A2S6ZUZ9"/>
<reference evidence="1 2" key="1">
    <citation type="submission" date="2016-08" db="EMBL/GenBank/DDBJ databases">
        <title>Evolution of the type three secretion system and type three effector repertoires in Xanthomonas.</title>
        <authorList>
            <person name="Merda D."/>
            <person name="Briand M."/>
            <person name="Bosis E."/>
            <person name="Rousseau C."/>
            <person name="Portier P."/>
            <person name="Jacques M.-A."/>
            <person name="Fischer-Le Saux M."/>
        </authorList>
    </citation>
    <scope>NUCLEOTIDE SEQUENCE [LARGE SCALE GENOMIC DNA]</scope>
    <source>
        <strain evidence="1 2">CFBP 7409</strain>
    </source>
</reference>
<dbReference type="Proteomes" id="UP000238049">
    <property type="component" value="Unassembled WGS sequence"/>
</dbReference>